<comment type="similarity">
    <text evidence="1 4">Belongs to the D-isomer specific 2-hydroxyacid dehydrogenase family.</text>
</comment>
<feature type="domain" description="D-isomer specific 2-hydroxyacid dehydrogenase NAD-binding" evidence="6">
    <location>
        <begin position="107"/>
        <end position="287"/>
    </location>
</feature>
<evidence type="ECO:0000256" key="3">
    <source>
        <dbReference type="ARBA" id="ARBA00023027"/>
    </source>
</evidence>
<dbReference type="InterPro" id="IPR029753">
    <property type="entry name" value="D-isomer_DH_CS"/>
</dbReference>
<dbReference type="PANTHER" id="PTHR43761:SF1">
    <property type="entry name" value="D-ISOMER SPECIFIC 2-HYDROXYACID DEHYDROGENASE CATALYTIC DOMAIN-CONTAINING PROTEIN-RELATED"/>
    <property type="match status" value="1"/>
</dbReference>
<keyword evidence="2 4" id="KW-0560">Oxidoreductase</keyword>
<protein>
    <submittedName>
        <fullName evidence="7">D-2-hydroxyacid dehydrogenase</fullName>
    </submittedName>
</protein>
<dbReference type="GO" id="GO:0051287">
    <property type="term" value="F:NAD binding"/>
    <property type="evidence" value="ECO:0007669"/>
    <property type="project" value="InterPro"/>
</dbReference>
<evidence type="ECO:0000313" key="7">
    <source>
        <dbReference type="EMBL" id="MBR0576121.1"/>
    </source>
</evidence>
<evidence type="ECO:0000256" key="2">
    <source>
        <dbReference type="ARBA" id="ARBA00023002"/>
    </source>
</evidence>
<evidence type="ECO:0000256" key="1">
    <source>
        <dbReference type="ARBA" id="ARBA00005854"/>
    </source>
</evidence>
<dbReference type="PANTHER" id="PTHR43761">
    <property type="entry name" value="D-ISOMER SPECIFIC 2-HYDROXYACID DEHYDROGENASE FAMILY PROTEIN (AFU_ORTHOLOGUE AFUA_1G13630)"/>
    <property type="match status" value="1"/>
</dbReference>
<proteinExistence type="inferred from homology"/>
<dbReference type="CDD" id="cd12162">
    <property type="entry name" value="2-Hacid_dh_4"/>
    <property type="match status" value="1"/>
</dbReference>
<keyword evidence="3" id="KW-0520">NAD</keyword>
<dbReference type="InterPro" id="IPR006139">
    <property type="entry name" value="D-isomer_2_OHA_DH_cat_dom"/>
</dbReference>
<dbReference type="SUPFAM" id="SSF52283">
    <property type="entry name" value="Formate/glycerate dehydrogenase catalytic domain-like"/>
    <property type="match status" value="1"/>
</dbReference>
<evidence type="ECO:0000259" key="6">
    <source>
        <dbReference type="Pfam" id="PF02826"/>
    </source>
</evidence>
<dbReference type="InterPro" id="IPR050418">
    <property type="entry name" value="D-iso_2-hydroxyacid_DH_PdxB"/>
</dbReference>
<dbReference type="RefSeq" id="WP_211800905.1">
    <property type="nucleotide sequence ID" value="NZ_JAGSCS010000007.1"/>
</dbReference>
<sequence>MKIVILDGYVENPGDLSWEGFEALGEVTVYDRTPEEAILARIGTAEVVYTNKTPLMGDLLRQCPQLKFIGVLATGYNVVDVKACSELGITVSNIPAYGTDAVAQFTMALLLELCHHVGDHSASVHAGEWTQSTDWCYWKSPLVELQGKTLGIVGYGRIGQRVGEIAQALGMKVLAQSRGKAGEADTPNLRFGDLDTLFRESDVLTLHCPLFPETAGLICRENLAKMKKGVFLLNTARGGLVVEEDLREALESGQVGGAAVDVVSVEPIRADNPLLGAKNMIITPHIAWAAKETRQRLMDIAVENLQAFVAGNPIHVVNSPGINAR</sequence>
<dbReference type="GO" id="GO:0016616">
    <property type="term" value="F:oxidoreductase activity, acting on the CH-OH group of donors, NAD or NADP as acceptor"/>
    <property type="evidence" value="ECO:0007669"/>
    <property type="project" value="InterPro"/>
</dbReference>
<evidence type="ECO:0000256" key="4">
    <source>
        <dbReference type="RuleBase" id="RU003719"/>
    </source>
</evidence>
<organism evidence="7 8">
    <name type="scientific">Proteiniclasticum sediminis</name>
    <dbReference type="NCBI Taxonomy" id="2804028"/>
    <lineage>
        <taxon>Bacteria</taxon>
        <taxon>Bacillati</taxon>
        <taxon>Bacillota</taxon>
        <taxon>Clostridia</taxon>
        <taxon>Eubacteriales</taxon>
        <taxon>Clostridiaceae</taxon>
        <taxon>Proteiniclasticum</taxon>
    </lineage>
</organism>
<dbReference type="EMBL" id="JAGSCS010000007">
    <property type="protein sequence ID" value="MBR0576121.1"/>
    <property type="molecule type" value="Genomic_DNA"/>
</dbReference>
<dbReference type="Pfam" id="PF00389">
    <property type="entry name" value="2-Hacid_dh"/>
    <property type="match status" value="1"/>
</dbReference>
<feature type="domain" description="D-isomer specific 2-hydroxyacid dehydrogenase catalytic" evidence="5">
    <location>
        <begin position="21"/>
        <end position="318"/>
    </location>
</feature>
<gene>
    <name evidence="7" type="ORF">KCG48_07170</name>
</gene>
<dbReference type="PROSITE" id="PS00671">
    <property type="entry name" value="D_2_HYDROXYACID_DH_3"/>
    <property type="match status" value="1"/>
</dbReference>
<evidence type="ECO:0000259" key="5">
    <source>
        <dbReference type="Pfam" id="PF00389"/>
    </source>
</evidence>
<evidence type="ECO:0000313" key="8">
    <source>
        <dbReference type="Proteomes" id="UP000675379"/>
    </source>
</evidence>
<dbReference type="InterPro" id="IPR036291">
    <property type="entry name" value="NAD(P)-bd_dom_sf"/>
</dbReference>
<comment type="caution">
    <text evidence="7">The sequence shown here is derived from an EMBL/GenBank/DDBJ whole genome shotgun (WGS) entry which is preliminary data.</text>
</comment>
<accession>A0A941CNT3</accession>
<dbReference type="FunFam" id="3.40.50.720:FF:000203">
    <property type="entry name" value="D-3-phosphoglycerate dehydrogenase (SerA)"/>
    <property type="match status" value="1"/>
</dbReference>
<dbReference type="Proteomes" id="UP000675379">
    <property type="component" value="Unassembled WGS sequence"/>
</dbReference>
<dbReference type="SUPFAM" id="SSF51735">
    <property type="entry name" value="NAD(P)-binding Rossmann-fold domains"/>
    <property type="match status" value="1"/>
</dbReference>
<dbReference type="Gene3D" id="3.40.50.720">
    <property type="entry name" value="NAD(P)-binding Rossmann-like Domain"/>
    <property type="match status" value="2"/>
</dbReference>
<name>A0A941CNT3_9CLOT</name>
<dbReference type="Pfam" id="PF02826">
    <property type="entry name" value="2-Hacid_dh_C"/>
    <property type="match status" value="1"/>
</dbReference>
<dbReference type="AlphaFoldDB" id="A0A941CNT3"/>
<dbReference type="InterPro" id="IPR006140">
    <property type="entry name" value="D-isomer_DH_NAD-bd"/>
</dbReference>
<reference evidence="7" key="1">
    <citation type="submission" date="2021-04" db="EMBL/GenBank/DDBJ databases">
        <title>Proteiniclasticum sedimins sp. nov., an obligate anaerobic bacterium isolated from anaerobic sludge.</title>
        <authorList>
            <person name="Liu J."/>
        </authorList>
    </citation>
    <scope>NUCLEOTIDE SEQUENCE</scope>
    <source>
        <strain evidence="7">BAD-10</strain>
    </source>
</reference>
<keyword evidence="8" id="KW-1185">Reference proteome</keyword>